<accession>A0A194W022</accession>
<dbReference type="EMBL" id="CM003102">
    <property type="protein sequence ID" value="KUI69385.1"/>
    <property type="molecule type" value="Genomic_DNA"/>
</dbReference>
<reference evidence="2" key="1">
    <citation type="submission" date="2014-12" db="EMBL/GenBank/DDBJ databases">
        <title>Genome Sequence of Valsa Canker Pathogens Uncovers a Specific Adaption of Colonization on Woody Bark.</title>
        <authorList>
            <person name="Yin Z."/>
            <person name="Liu H."/>
            <person name="Gao X."/>
            <person name="Li Z."/>
            <person name="Song N."/>
            <person name="Ke X."/>
            <person name="Dai Q."/>
            <person name="Wu Y."/>
            <person name="Sun Y."/>
            <person name="Xu J.-R."/>
            <person name="Kang Z.K."/>
            <person name="Wang L."/>
            <person name="Huang L."/>
        </authorList>
    </citation>
    <scope>NUCLEOTIDE SEQUENCE [LARGE SCALE GENOMIC DNA]</scope>
    <source>
        <strain evidence="2">03-8</strain>
    </source>
</reference>
<feature type="signal peptide" evidence="1">
    <location>
        <begin position="1"/>
        <end position="19"/>
    </location>
</feature>
<name>A0A194W022_CYTMA</name>
<evidence type="ECO:0000313" key="2">
    <source>
        <dbReference type="EMBL" id="KUI69385.1"/>
    </source>
</evidence>
<dbReference type="AlphaFoldDB" id="A0A194W022"/>
<sequence>MMKSTIAVMTSALLALAMAHPATSPEYDLIVPRVNENGTNITTVDEPIPVFKLPCDCPAAICNPMMNAKSICECKASAAQACYIKSAGGCAMPKVDVSNIWSPSFFEEIKGCGSFGADDEGRPAERPHFGGGGGREIGLACLQGLALHVWDGVTTSSGSKESDLETISSEV</sequence>
<keyword evidence="1" id="KW-0732">Signal</keyword>
<dbReference type="Proteomes" id="UP000078559">
    <property type="component" value="Chromosome 5"/>
</dbReference>
<evidence type="ECO:0000256" key="1">
    <source>
        <dbReference type="SAM" id="SignalP"/>
    </source>
</evidence>
<keyword evidence="3" id="KW-1185">Reference proteome</keyword>
<feature type="chain" id="PRO_5008266951" description="Extracellular membrane protein CFEM domain-containing protein" evidence="1">
    <location>
        <begin position="20"/>
        <end position="171"/>
    </location>
</feature>
<evidence type="ECO:0008006" key="4">
    <source>
        <dbReference type="Google" id="ProtNLM"/>
    </source>
</evidence>
<gene>
    <name evidence="2" type="ORF">VM1G_05042</name>
</gene>
<dbReference type="OrthoDB" id="4575749at2759"/>
<protein>
    <recommendedName>
        <fullName evidence="4">Extracellular membrane protein CFEM domain-containing protein</fullName>
    </recommendedName>
</protein>
<proteinExistence type="predicted"/>
<organism evidence="2 3">
    <name type="scientific">Cytospora mali</name>
    <name type="common">Apple Valsa canker fungus</name>
    <name type="synonym">Valsa mali</name>
    <dbReference type="NCBI Taxonomy" id="578113"/>
    <lineage>
        <taxon>Eukaryota</taxon>
        <taxon>Fungi</taxon>
        <taxon>Dikarya</taxon>
        <taxon>Ascomycota</taxon>
        <taxon>Pezizomycotina</taxon>
        <taxon>Sordariomycetes</taxon>
        <taxon>Sordariomycetidae</taxon>
        <taxon>Diaporthales</taxon>
        <taxon>Cytosporaceae</taxon>
        <taxon>Cytospora</taxon>
    </lineage>
</organism>
<evidence type="ECO:0000313" key="3">
    <source>
        <dbReference type="Proteomes" id="UP000078559"/>
    </source>
</evidence>